<keyword evidence="3" id="KW-1185">Reference proteome</keyword>
<comment type="caution">
    <text evidence="2">The sequence shown here is derived from an EMBL/GenBank/DDBJ whole genome shotgun (WGS) entry which is preliminary data.</text>
</comment>
<dbReference type="EMBL" id="WBMS02000015">
    <property type="protein sequence ID" value="MWA02704.1"/>
    <property type="molecule type" value="Genomic_DNA"/>
</dbReference>
<evidence type="ECO:0000313" key="3">
    <source>
        <dbReference type="Proteomes" id="UP000462055"/>
    </source>
</evidence>
<dbReference type="Proteomes" id="UP000462055">
    <property type="component" value="Unassembled WGS sequence"/>
</dbReference>
<feature type="domain" description="DUF7711" evidence="1">
    <location>
        <begin position="1"/>
        <end position="196"/>
    </location>
</feature>
<dbReference type="Pfam" id="PF24821">
    <property type="entry name" value="DUF7711"/>
    <property type="match status" value="1"/>
</dbReference>
<accession>A0A6I4MEN6</accession>
<name>A0A6I4MEN6_9ACTN</name>
<reference evidence="2" key="1">
    <citation type="submission" date="2019-12" db="EMBL/GenBank/DDBJ databases">
        <title>Actinomadura physcomitrii sp. nov., a novel actinomycete isolated from moss [Physcomitrium sphaericum (Ludw) Fuernr].</title>
        <authorList>
            <person name="Zhuang X."/>
        </authorList>
    </citation>
    <scope>NUCLEOTIDE SEQUENCE [LARGE SCALE GENOMIC DNA]</scope>
    <source>
        <strain evidence="2">LD22</strain>
    </source>
</reference>
<protein>
    <recommendedName>
        <fullName evidence="1">DUF7711 domain-containing protein</fullName>
    </recommendedName>
</protein>
<proteinExistence type="predicted"/>
<evidence type="ECO:0000259" key="1">
    <source>
        <dbReference type="Pfam" id="PF24821"/>
    </source>
</evidence>
<organism evidence="2 3">
    <name type="scientific">Actinomadura physcomitrii</name>
    <dbReference type="NCBI Taxonomy" id="2650748"/>
    <lineage>
        <taxon>Bacteria</taxon>
        <taxon>Bacillati</taxon>
        <taxon>Actinomycetota</taxon>
        <taxon>Actinomycetes</taxon>
        <taxon>Streptosporangiales</taxon>
        <taxon>Thermomonosporaceae</taxon>
        <taxon>Actinomadura</taxon>
    </lineage>
</organism>
<evidence type="ECO:0000313" key="2">
    <source>
        <dbReference type="EMBL" id="MWA02704.1"/>
    </source>
</evidence>
<dbReference type="RefSeq" id="WP_151595175.1">
    <property type="nucleotide sequence ID" value="NZ_WBMS02000015.1"/>
</dbReference>
<dbReference type="AlphaFoldDB" id="A0A6I4MEN6"/>
<sequence>MRYRRAVEKLRELADACDALKGRSLERALLLEAYVFGDVLEGAEAVDAVEVALVLDLPPEELPWESYPRSAEWLADQLRLDKGGFAYWWRPRREPVGNHHIRGPVRFWSHDGPDEEVFQALAERRFDVLARSVPPVMEQRRQLASDLAGTLARLRAVHDAYWNREWRREHRGFGRYPENHLWEAVHGYLDVLDASEKADPERVDEPE</sequence>
<dbReference type="InterPro" id="IPR056128">
    <property type="entry name" value="DUF7711"/>
</dbReference>
<gene>
    <name evidence="2" type="ORF">F8568_020455</name>
</gene>